<evidence type="ECO:0000313" key="2">
    <source>
        <dbReference type="EMBL" id="KAH3719173.1"/>
    </source>
</evidence>
<reference evidence="2" key="1">
    <citation type="journal article" date="2019" name="bioRxiv">
        <title>The Genome of the Zebra Mussel, Dreissena polymorpha: A Resource for Invasive Species Research.</title>
        <authorList>
            <person name="McCartney M.A."/>
            <person name="Auch B."/>
            <person name="Kono T."/>
            <person name="Mallez S."/>
            <person name="Zhang Y."/>
            <person name="Obille A."/>
            <person name="Becker A."/>
            <person name="Abrahante J.E."/>
            <person name="Garbe J."/>
            <person name="Badalamenti J.P."/>
            <person name="Herman A."/>
            <person name="Mangelson H."/>
            <person name="Liachko I."/>
            <person name="Sullivan S."/>
            <person name="Sone E.D."/>
            <person name="Koren S."/>
            <person name="Silverstein K.A.T."/>
            <person name="Beckman K.B."/>
            <person name="Gohl D.M."/>
        </authorList>
    </citation>
    <scope>NUCLEOTIDE SEQUENCE</scope>
    <source>
        <strain evidence="2">Duluth1</strain>
        <tissue evidence="2">Whole animal</tissue>
    </source>
</reference>
<protein>
    <submittedName>
        <fullName evidence="2">Uncharacterized protein</fullName>
    </submittedName>
</protein>
<sequence>MTGDRTGYRMTGDRTGHKLTDDRTCHKLTGGWTGQRLTVEGNGNNLTGDRTGQRPTGGRSHVVKDGWGKVAASRTFPLRPDLKVGLTRKVFKSMTGLQEPLFL</sequence>
<evidence type="ECO:0000313" key="3">
    <source>
        <dbReference type="Proteomes" id="UP000828390"/>
    </source>
</evidence>
<name>A0A9D4C8Y5_DREPO</name>
<dbReference type="EMBL" id="JAIWYP010000013">
    <property type="protein sequence ID" value="KAH3719173.1"/>
    <property type="molecule type" value="Genomic_DNA"/>
</dbReference>
<keyword evidence="3" id="KW-1185">Reference proteome</keyword>
<feature type="compositionally biased region" description="Polar residues" evidence="1">
    <location>
        <begin position="41"/>
        <end position="54"/>
    </location>
</feature>
<gene>
    <name evidence="2" type="ORF">DPMN_062005</name>
</gene>
<reference evidence="2" key="2">
    <citation type="submission" date="2020-11" db="EMBL/GenBank/DDBJ databases">
        <authorList>
            <person name="McCartney M.A."/>
            <person name="Auch B."/>
            <person name="Kono T."/>
            <person name="Mallez S."/>
            <person name="Becker A."/>
            <person name="Gohl D.M."/>
            <person name="Silverstein K.A.T."/>
            <person name="Koren S."/>
            <person name="Bechman K.B."/>
            <person name="Herman A."/>
            <person name="Abrahante J.E."/>
            <person name="Garbe J."/>
        </authorList>
    </citation>
    <scope>NUCLEOTIDE SEQUENCE</scope>
    <source>
        <strain evidence="2">Duluth1</strain>
        <tissue evidence="2">Whole animal</tissue>
    </source>
</reference>
<accession>A0A9D4C8Y5</accession>
<proteinExistence type="predicted"/>
<dbReference type="Proteomes" id="UP000828390">
    <property type="component" value="Unassembled WGS sequence"/>
</dbReference>
<feature type="compositionally biased region" description="Basic and acidic residues" evidence="1">
    <location>
        <begin position="11"/>
        <end position="21"/>
    </location>
</feature>
<feature type="region of interest" description="Disordered" evidence="1">
    <location>
        <begin position="36"/>
        <end position="63"/>
    </location>
</feature>
<evidence type="ECO:0000256" key="1">
    <source>
        <dbReference type="SAM" id="MobiDB-lite"/>
    </source>
</evidence>
<comment type="caution">
    <text evidence="2">The sequence shown here is derived from an EMBL/GenBank/DDBJ whole genome shotgun (WGS) entry which is preliminary data.</text>
</comment>
<feature type="region of interest" description="Disordered" evidence="1">
    <location>
        <begin position="1"/>
        <end position="21"/>
    </location>
</feature>
<organism evidence="2 3">
    <name type="scientific">Dreissena polymorpha</name>
    <name type="common">Zebra mussel</name>
    <name type="synonym">Mytilus polymorpha</name>
    <dbReference type="NCBI Taxonomy" id="45954"/>
    <lineage>
        <taxon>Eukaryota</taxon>
        <taxon>Metazoa</taxon>
        <taxon>Spiralia</taxon>
        <taxon>Lophotrochozoa</taxon>
        <taxon>Mollusca</taxon>
        <taxon>Bivalvia</taxon>
        <taxon>Autobranchia</taxon>
        <taxon>Heteroconchia</taxon>
        <taxon>Euheterodonta</taxon>
        <taxon>Imparidentia</taxon>
        <taxon>Neoheterodontei</taxon>
        <taxon>Myida</taxon>
        <taxon>Dreissenoidea</taxon>
        <taxon>Dreissenidae</taxon>
        <taxon>Dreissena</taxon>
    </lineage>
</organism>
<dbReference type="AlphaFoldDB" id="A0A9D4C8Y5"/>